<comment type="caution">
    <text evidence="2">The sequence shown here is derived from an EMBL/GenBank/DDBJ whole genome shotgun (WGS) entry which is preliminary data.</text>
</comment>
<keyword evidence="3" id="KW-1185">Reference proteome</keyword>
<proteinExistence type="predicted"/>
<dbReference type="AlphaFoldDB" id="A0A2H3LC59"/>
<sequence>MSEQTSVARTERDGVFEMGAAFVGGAARIGLTIASAPLVLLPRGSRRRVRRAMVEVARAVVVLPKELANVSERVVDDIFTGPAPTLNLPNLPSPDRIGERARAFTERLAKAADEFGSSVGRAANRAADGVERTAAKVDEWVEKPPTTPSA</sequence>
<organism evidence="2 3">
    <name type="scientific">Candidatus Chloroploca asiatica</name>
    <dbReference type="NCBI Taxonomy" id="1506545"/>
    <lineage>
        <taxon>Bacteria</taxon>
        <taxon>Bacillati</taxon>
        <taxon>Chloroflexota</taxon>
        <taxon>Chloroflexia</taxon>
        <taxon>Chloroflexales</taxon>
        <taxon>Chloroflexineae</taxon>
        <taxon>Oscillochloridaceae</taxon>
        <taxon>Candidatus Chloroploca</taxon>
    </lineage>
</organism>
<gene>
    <name evidence="2" type="ORF">A9Q02_07465</name>
</gene>
<evidence type="ECO:0000256" key="1">
    <source>
        <dbReference type="SAM" id="Phobius"/>
    </source>
</evidence>
<keyword evidence="1" id="KW-0472">Membrane</keyword>
<keyword evidence="1" id="KW-1133">Transmembrane helix</keyword>
<dbReference type="EMBL" id="LYXE01000009">
    <property type="protein sequence ID" value="PDW01264.1"/>
    <property type="molecule type" value="Genomic_DNA"/>
</dbReference>
<feature type="transmembrane region" description="Helical" evidence="1">
    <location>
        <begin position="20"/>
        <end position="41"/>
    </location>
</feature>
<dbReference type="Proteomes" id="UP000220922">
    <property type="component" value="Unassembled WGS sequence"/>
</dbReference>
<evidence type="ECO:0000313" key="3">
    <source>
        <dbReference type="Proteomes" id="UP000220922"/>
    </source>
</evidence>
<evidence type="ECO:0000313" key="2">
    <source>
        <dbReference type="EMBL" id="PDW01264.1"/>
    </source>
</evidence>
<reference evidence="2 3" key="1">
    <citation type="submission" date="2016-05" db="EMBL/GenBank/DDBJ databases">
        <authorList>
            <person name="Lavstsen T."/>
            <person name="Jespersen J.S."/>
        </authorList>
    </citation>
    <scope>NUCLEOTIDE SEQUENCE [LARGE SCALE GENOMIC DNA]</scope>
    <source>
        <strain evidence="2 3">B7-9</strain>
    </source>
</reference>
<protein>
    <submittedName>
        <fullName evidence="2">Uncharacterized protein</fullName>
    </submittedName>
</protein>
<dbReference type="RefSeq" id="WP_097650408.1">
    <property type="nucleotide sequence ID" value="NZ_LYXE01000009.1"/>
</dbReference>
<keyword evidence="1" id="KW-0812">Transmembrane</keyword>
<name>A0A2H3LC59_9CHLR</name>
<dbReference type="OrthoDB" id="160752at2"/>
<accession>A0A2H3LC59</accession>